<accession>A0A7W6CCK0</accession>
<evidence type="ECO:0000259" key="1">
    <source>
        <dbReference type="Pfam" id="PF05292"/>
    </source>
</evidence>
<feature type="domain" description="Malonyl-CoA decarboxylase N-terminal" evidence="2">
    <location>
        <begin position="92"/>
        <end position="175"/>
    </location>
</feature>
<dbReference type="Pfam" id="PF17408">
    <property type="entry name" value="MCD_N"/>
    <property type="match status" value="1"/>
</dbReference>
<gene>
    <name evidence="3" type="ORF">GGR38_000990</name>
</gene>
<dbReference type="InterPro" id="IPR035372">
    <property type="entry name" value="MCD_N"/>
</dbReference>
<dbReference type="PANTHER" id="PTHR28641">
    <property type="match status" value="1"/>
</dbReference>
<dbReference type="Proteomes" id="UP000548867">
    <property type="component" value="Unassembled WGS sequence"/>
</dbReference>
<keyword evidence="4" id="KW-1185">Reference proteome</keyword>
<dbReference type="InterPro" id="IPR007956">
    <property type="entry name" value="Malonyl_CoA_deC_C"/>
</dbReference>
<proteinExistence type="predicted"/>
<dbReference type="EC" id="4.1.1.9" evidence="3"/>
<dbReference type="InterPro" id="IPR038351">
    <property type="entry name" value="MCD_N_sf"/>
</dbReference>
<dbReference type="InterPro" id="IPR038917">
    <property type="entry name" value="Malonyl_CoA_deC"/>
</dbReference>
<dbReference type="GO" id="GO:0050080">
    <property type="term" value="F:malonyl-CoA decarboxylase activity"/>
    <property type="evidence" value="ECO:0007669"/>
    <property type="project" value="UniProtKB-EC"/>
</dbReference>
<dbReference type="AlphaFoldDB" id="A0A7W6CCK0"/>
<dbReference type="RefSeq" id="WP_183623282.1">
    <property type="nucleotide sequence ID" value="NZ_JACIDX010000003.1"/>
</dbReference>
<dbReference type="PANTHER" id="PTHR28641:SF1">
    <property type="entry name" value="MALONYL-COA DECARBOXYLASE, MITOCHONDRIAL"/>
    <property type="match status" value="1"/>
</dbReference>
<dbReference type="GO" id="GO:0006633">
    <property type="term" value="P:fatty acid biosynthetic process"/>
    <property type="evidence" value="ECO:0007669"/>
    <property type="project" value="InterPro"/>
</dbReference>
<sequence>MTAHAPSGHDRNRPAKDLLETLFRRLRKLAQATGRPPAAPSDPEALIAQCQALLDERSQSSGVHLAGDILAAYGALADEDKHRFLSALAQGFAPDAEAIRGAMAAYDADPSPLCMAAISRVAEAPRQEVLRRLNQAPMATGALVNMRADLLRFLRDDPGLRVLDQDLSHLLRSWFNRGFLVMRRIDWSSPADLLERIIRYEAVHSIATWDELRARLLPSDRRCYGFFHPALGDEPLIFVEVALCAEVPSSIQSLLAQGRDELDPAQAKVAVFYSISNCQAGLAGISFGQFLIKQVVEDLGAEYPGLETYVTLSPIPGFARWLKKAAGDGDEAAQAALEHGPMHEWHAHDPRRAALMRLGARYLVGERDGEGRLLDSVARFHVGNGARVERLCWMADTSARGMAQSHALMVNYLYDLKTVESNHNAYARHRVVNASAAINGLLAPPRKLWRAAGEAYFAKRSA</sequence>
<dbReference type="Pfam" id="PF05292">
    <property type="entry name" value="MCD"/>
    <property type="match status" value="1"/>
</dbReference>
<organism evidence="3 4">
    <name type="scientific">Novosphingobium sediminicola</name>
    <dbReference type="NCBI Taxonomy" id="563162"/>
    <lineage>
        <taxon>Bacteria</taxon>
        <taxon>Pseudomonadati</taxon>
        <taxon>Pseudomonadota</taxon>
        <taxon>Alphaproteobacteria</taxon>
        <taxon>Sphingomonadales</taxon>
        <taxon>Sphingomonadaceae</taxon>
        <taxon>Novosphingobium</taxon>
    </lineage>
</organism>
<reference evidence="3 4" key="1">
    <citation type="submission" date="2020-08" db="EMBL/GenBank/DDBJ databases">
        <title>Genomic Encyclopedia of Type Strains, Phase IV (KMG-IV): sequencing the most valuable type-strain genomes for metagenomic binning, comparative biology and taxonomic classification.</title>
        <authorList>
            <person name="Goeker M."/>
        </authorList>
    </citation>
    <scope>NUCLEOTIDE SEQUENCE [LARGE SCALE GENOMIC DNA]</scope>
    <source>
        <strain evidence="3 4">DSM 27057</strain>
    </source>
</reference>
<comment type="caution">
    <text evidence="3">The sequence shown here is derived from an EMBL/GenBank/DDBJ whole genome shotgun (WGS) entry which is preliminary data.</text>
</comment>
<dbReference type="Gene3D" id="3.40.630.150">
    <property type="entry name" value="Malonyl-CoA decarboxylase, catalytic domain"/>
    <property type="match status" value="1"/>
</dbReference>
<evidence type="ECO:0000313" key="3">
    <source>
        <dbReference type="EMBL" id="MBB3954063.1"/>
    </source>
</evidence>
<protein>
    <submittedName>
        <fullName evidence="3">Malonyl-CoA decarboxylase</fullName>
        <ecNumber evidence="3">4.1.1.9</ecNumber>
    </submittedName>
</protein>
<keyword evidence="3" id="KW-0456">Lyase</keyword>
<evidence type="ECO:0000313" key="4">
    <source>
        <dbReference type="Proteomes" id="UP000548867"/>
    </source>
</evidence>
<dbReference type="Gene3D" id="1.20.140.90">
    <property type="entry name" value="Malonyl-CoA decarboxylase, oligemerization domain"/>
    <property type="match status" value="1"/>
</dbReference>
<name>A0A7W6CCK0_9SPHN</name>
<evidence type="ECO:0000259" key="2">
    <source>
        <dbReference type="Pfam" id="PF17408"/>
    </source>
</evidence>
<dbReference type="InterPro" id="IPR042303">
    <property type="entry name" value="Malonyl_CoA_deC_C_sf"/>
</dbReference>
<dbReference type="EMBL" id="JACIDX010000003">
    <property type="protein sequence ID" value="MBB3954063.1"/>
    <property type="molecule type" value="Genomic_DNA"/>
</dbReference>
<feature type="domain" description="Malonyl-CoA decarboxylase C-terminal" evidence="1">
    <location>
        <begin position="178"/>
        <end position="415"/>
    </location>
</feature>